<organism evidence="8 9">
    <name type="scientific">Fusarium avenaceum</name>
    <dbReference type="NCBI Taxonomy" id="40199"/>
    <lineage>
        <taxon>Eukaryota</taxon>
        <taxon>Fungi</taxon>
        <taxon>Dikarya</taxon>
        <taxon>Ascomycota</taxon>
        <taxon>Pezizomycotina</taxon>
        <taxon>Sordariomycetes</taxon>
        <taxon>Hypocreomycetidae</taxon>
        <taxon>Hypocreales</taxon>
        <taxon>Nectriaceae</taxon>
        <taxon>Fusarium</taxon>
        <taxon>Fusarium tricinctum species complex</taxon>
    </lineage>
</organism>
<dbReference type="AlphaFoldDB" id="A0A9P7KQB0"/>
<reference evidence="8" key="1">
    <citation type="submission" date="2021-04" db="EMBL/GenBank/DDBJ databases">
        <title>Draft genome of Fusarium avenaceum strain F156N33, isolated from an atmospheric sample in Virginia.</title>
        <authorList>
            <person name="Yang S."/>
            <person name="Vinatzer B.A."/>
            <person name="Coleman J."/>
        </authorList>
    </citation>
    <scope>NUCLEOTIDE SEQUENCE</scope>
    <source>
        <strain evidence="8">F156N33</strain>
    </source>
</reference>
<dbReference type="SUPFAM" id="SSF50129">
    <property type="entry name" value="GroES-like"/>
    <property type="match status" value="1"/>
</dbReference>
<keyword evidence="4" id="KW-0560">Oxidoreductase</keyword>
<dbReference type="PANTHER" id="PTHR42813:SF2">
    <property type="entry name" value="DEHYDROGENASE, ZINC-CONTAINING, PUTATIVE (AFU_ORTHOLOGUE AFUA_2G02810)-RELATED"/>
    <property type="match status" value="1"/>
</dbReference>
<feature type="domain" description="Alcohol dehydrogenase-like C-terminal" evidence="6">
    <location>
        <begin position="201"/>
        <end position="329"/>
    </location>
</feature>
<feature type="domain" description="Alcohol dehydrogenase-like N-terminal" evidence="7">
    <location>
        <begin position="45"/>
        <end position="154"/>
    </location>
</feature>
<dbReference type="SUPFAM" id="SSF51735">
    <property type="entry name" value="NAD(P)-binding Rossmann-fold domains"/>
    <property type="match status" value="1"/>
</dbReference>
<dbReference type="GO" id="GO:0016491">
    <property type="term" value="F:oxidoreductase activity"/>
    <property type="evidence" value="ECO:0007669"/>
    <property type="project" value="UniProtKB-KW"/>
</dbReference>
<keyword evidence="9" id="KW-1185">Reference proteome</keyword>
<comment type="cofactor">
    <cofactor evidence="1 5">
        <name>Zn(2+)</name>
        <dbReference type="ChEBI" id="CHEBI:29105"/>
    </cofactor>
</comment>
<evidence type="ECO:0000256" key="2">
    <source>
        <dbReference type="ARBA" id="ARBA00022723"/>
    </source>
</evidence>
<dbReference type="EMBL" id="JAGPUO010000006">
    <property type="protein sequence ID" value="KAG5661811.1"/>
    <property type="molecule type" value="Genomic_DNA"/>
</dbReference>
<gene>
    <name evidence="8" type="ORF">KAF25_004050</name>
</gene>
<dbReference type="InterPro" id="IPR013149">
    <property type="entry name" value="ADH-like_C"/>
</dbReference>
<dbReference type="PANTHER" id="PTHR42813">
    <property type="entry name" value="ZINC-TYPE ALCOHOL DEHYDROGENASE-LIKE"/>
    <property type="match status" value="1"/>
</dbReference>
<protein>
    <recommendedName>
        <fullName evidence="10">Enoyl reductase (ER) domain-containing protein</fullName>
    </recommendedName>
</protein>
<dbReference type="Proteomes" id="UP000782241">
    <property type="component" value="Unassembled WGS sequence"/>
</dbReference>
<evidence type="ECO:0000256" key="3">
    <source>
        <dbReference type="ARBA" id="ARBA00022833"/>
    </source>
</evidence>
<comment type="caution">
    <text evidence="8">The sequence shown here is derived from an EMBL/GenBank/DDBJ whole genome shotgun (WGS) entry which is preliminary data.</text>
</comment>
<dbReference type="Gene3D" id="3.40.50.720">
    <property type="entry name" value="NAD(P)-binding Rossmann-like Domain"/>
    <property type="match status" value="1"/>
</dbReference>
<accession>A0A9P7KQB0</accession>
<keyword evidence="3 5" id="KW-0862">Zinc</keyword>
<evidence type="ECO:0000313" key="8">
    <source>
        <dbReference type="EMBL" id="KAG5661811.1"/>
    </source>
</evidence>
<dbReference type="InterPro" id="IPR011032">
    <property type="entry name" value="GroES-like_sf"/>
</dbReference>
<sequence>MSNIITTCSPHRNTMSNTEVMKAVVFDGPYKISVQDRPIPQIQSPEDVIVKVNMTALCGSELHLYRGVEPTEPDFIMGHEFTGTIVSLGSAVKSVNIGDKVVSPFTASCGKCYFCQNGGSARCVNSQPLGSPKLDGAQAEYVRIPYADGTIIKAPEGIHDQALILMADIFPTGYFGVQSGVEMMSKLNLQDATIVVVGCGPVGLCAVVAASALKPKHLFAVDSVQSRLDQAAKVGAEPLNFMEDREGMIERVKAVTDGRGADIVVEVVGLSPALRTAFDLVRSFGAISSIGVHNAEIPWSGTDAYNKNVRLQMGRCPVRSIFHEAMEVLKQKQDSLGFLFENILPLSDAVRGYELFNQSKVQKVIFQA</sequence>
<dbReference type="PROSITE" id="PS00059">
    <property type="entry name" value="ADH_ZINC"/>
    <property type="match status" value="1"/>
</dbReference>
<dbReference type="Gene3D" id="3.90.180.10">
    <property type="entry name" value="Medium-chain alcohol dehydrogenases, catalytic domain"/>
    <property type="match status" value="1"/>
</dbReference>
<evidence type="ECO:0000259" key="6">
    <source>
        <dbReference type="Pfam" id="PF00107"/>
    </source>
</evidence>
<dbReference type="Pfam" id="PF00107">
    <property type="entry name" value="ADH_zinc_N"/>
    <property type="match status" value="1"/>
</dbReference>
<dbReference type="Pfam" id="PF08240">
    <property type="entry name" value="ADH_N"/>
    <property type="match status" value="1"/>
</dbReference>
<keyword evidence="2 5" id="KW-0479">Metal-binding</keyword>
<dbReference type="InterPro" id="IPR002328">
    <property type="entry name" value="ADH_Zn_CS"/>
</dbReference>
<evidence type="ECO:0000259" key="7">
    <source>
        <dbReference type="Pfam" id="PF08240"/>
    </source>
</evidence>
<dbReference type="InterPro" id="IPR036291">
    <property type="entry name" value="NAD(P)-bd_dom_sf"/>
</dbReference>
<evidence type="ECO:0008006" key="10">
    <source>
        <dbReference type="Google" id="ProtNLM"/>
    </source>
</evidence>
<dbReference type="GO" id="GO:0008270">
    <property type="term" value="F:zinc ion binding"/>
    <property type="evidence" value="ECO:0007669"/>
    <property type="project" value="InterPro"/>
</dbReference>
<evidence type="ECO:0000256" key="1">
    <source>
        <dbReference type="ARBA" id="ARBA00001947"/>
    </source>
</evidence>
<name>A0A9P7KQB0_9HYPO</name>
<dbReference type="CDD" id="cd08284">
    <property type="entry name" value="FDH_like_2"/>
    <property type="match status" value="1"/>
</dbReference>
<evidence type="ECO:0000313" key="9">
    <source>
        <dbReference type="Proteomes" id="UP000782241"/>
    </source>
</evidence>
<dbReference type="InterPro" id="IPR013154">
    <property type="entry name" value="ADH-like_N"/>
</dbReference>
<comment type="similarity">
    <text evidence="5">Belongs to the zinc-containing alcohol dehydrogenase family.</text>
</comment>
<evidence type="ECO:0000256" key="5">
    <source>
        <dbReference type="RuleBase" id="RU361277"/>
    </source>
</evidence>
<evidence type="ECO:0000256" key="4">
    <source>
        <dbReference type="ARBA" id="ARBA00023002"/>
    </source>
</evidence>
<proteinExistence type="inferred from homology"/>